<sequence length="134" mass="13563">MKKFFHIGSSNKHTNEGHNLNNPAPRKIKTTGGGGTGTSNASGKPLAKPLVKPKAVVSSKGGRTLGDGAPPAAAAAASAKDTSAGGGSAVAEQPHPKTAAAMAAEARLKNQSAKNGELGKKLEKRNKEFKKNSL</sequence>
<dbReference type="EMBL" id="KV454014">
    <property type="protein sequence ID" value="ODV95257.1"/>
    <property type="molecule type" value="Genomic_DNA"/>
</dbReference>
<feature type="compositionally biased region" description="Polar residues" evidence="1">
    <location>
        <begin position="8"/>
        <end position="22"/>
    </location>
</feature>
<gene>
    <name evidence="2" type="ORF">PACTADRAFT_50005</name>
</gene>
<feature type="region of interest" description="Disordered" evidence="1">
    <location>
        <begin position="1"/>
        <end position="134"/>
    </location>
</feature>
<evidence type="ECO:0000256" key="1">
    <source>
        <dbReference type="SAM" id="MobiDB-lite"/>
    </source>
</evidence>
<keyword evidence="3" id="KW-1185">Reference proteome</keyword>
<feature type="compositionally biased region" description="Basic and acidic residues" evidence="1">
    <location>
        <begin position="117"/>
        <end position="134"/>
    </location>
</feature>
<dbReference type="AlphaFoldDB" id="A0A1E4TU41"/>
<evidence type="ECO:0000313" key="2">
    <source>
        <dbReference type="EMBL" id="ODV95257.1"/>
    </source>
</evidence>
<evidence type="ECO:0000313" key="3">
    <source>
        <dbReference type="Proteomes" id="UP000094236"/>
    </source>
</evidence>
<feature type="compositionally biased region" description="Low complexity" evidence="1">
    <location>
        <begin position="44"/>
        <end position="83"/>
    </location>
</feature>
<proteinExistence type="predicted"/>
<protein>
    <submittedName>
        <fullName evidence="2">Uncharacterized protein</fullName>
    </submittedName>
</protein>
<reference evidence="3" key="1">
    <citation type="submission" date="2016-05" db="EMBL/GenBank/DDBJ databases">
        <title>Comparative genomics of biotechnologically important yeasts.</title>
        <authorList>
            <consortium name="DOE Joint Genome Institute"/>
            <person name="Riley R."/>
            <person name="Haridas S."/>
            <person name="Wolfe K.H."/>
            <person name="Lopes M.R."/>
            <person name="Hittinger C.T."/>
            <person name="Goker M."/>
            <person name="Salamov A."/>
            <person name="Wisecaver J."/>
            <person name="Long T.M."/>
            <person name="Aerts A.L."/>
            <person name="Barry K."/>
            <person name="Choi C."/>
            <person name="Clum A."/>
            <person name="Coughlan A.Y."/>
            <person name="Deshpande S."/>
            <person name="Douglass A.P."/>
            <person name="Hanson S.J."/>
            <person name="Klenk H.-P."/>
            <person name="Labutti K."/>
            <person name="Lapidus A."/>
            <person name="Lindquist E."/>
            <person name="Lipzen A."/>
            <person name="Meier-Kolthoff J.P."/>
            <person name="Ohm R.A."/>
            <person name="Otillar R.P."/>
            <person name="Pangilinan J."/>
            <person name="Peng Y."/>
            <person name="Rokas A."/>
            <person name="Rosa C.A."/>
            <person name="Scheuner C."/>
            <person name="Sibirny A.A."/>
            <person name="Slot J.C."/>
            <person name="Stielow J.B."/>
            <person name="Sun H."/>
            <person name="Kurtzman C.P."/>
            <person name="Blackwell M."/>
            <person name="Grigoriev I.V."/>
            <person name="Jeffries T.W."/>
        </authorList>
    </citation>
    <scope>NUCLEOTIDE SEQUENCE [LARGE SCALE GENOMIC DNA]</scope>
    <source>
        <strain evidence="3">NRRL Y-2460</strain>
    </source>
</reference>
<name>A0A1E4TU41_PACTA</name>
<dbReference type="Proteomes" id="UP000094236">
    <property type="component" value="Unassembled WGS sequence"/>
</dbReference>
<organism evidence="2 3">
    <name type="scientific">Pachysolen tannophilus NRRL Y-2460</name>
    <dbReference type="NCBI Taxonomy" id="669874"/>
    <lineage>
        <taxon>Eukaryota</taxon>
        <taxon>Fungi</taxon>
        <taxon>Dikarya</taxon>
        <taxon>Ascomycota</taxon>
        <taxon>Saccharomycotina</taxon>
        <taxon>Pichiomycetes</taxon>
        <taxon>Pachysolenaceae</taxon>
        <taxon>Pachysolen</taxon>
    </lineage>
</organism>
<accession>A0A1E4TU41</accession>